<sequence>MKDFMTDGCPCRQLPEEMVSPYDVLPGKPDQVEARSAVLTVQVSQLQGGITVNLVGHHQALDGTGQEQLAYLLNKACHGETFTDEEIRMGNMAREGIVLPFPEEWQPRPDSRYLRWEGLRPSVDPAEPCWTDFTFSAKALTKLKAEANLGLESGYVSTDDALTGLVWQALARARCTRYPSDTPSTIGRAVNPRRYLGIPAAYPGYITNMAFSTRSLGSLVESPLSSIAQELRAAVDPATSNLRETTRELATLIHRANDKDSIALTGSLDPELDIMMSSWASMRCSQFDFGLGLGLPVAIRRTLIPPVLGLMYFLPKGREGETVLHICARRGDLLKMYNDRVFAEYGTLNENDLLLS</sequence>
<evidence type="ECO:0000313" key="3">
    <source>
        <dbReference type="EMBL" id="KAG7575465.1"/>
    </source>
</evidence>
<evidence type="ECO:0000313" key="4">
    <source>
        <dbReference type="Proteomes" id="UP000812966"/>
    </source>
</evidence>
<reference evidence="3" key="1">
    <citation type="submission" date="2020-04" db="EMBL/GenBank/DDBJ databases">
        <title>Analysis of mating type loci in Filobasidium floriforme.</title>
        <authorList>
            <person name="Nowrousian M."/>
        </authorList>
    </citation>
    <scope>NUCLEOTIDE SEQUENCE</scope>
    <source>
        <strain evidence="3">CBS 6242</strain>
    </source>
</reference>
<dbReference type="EMBL" id="JABELV010000003">
    <property type="protein sequence ID" value="KAG7575465.1"/>
    <property type="molecule type" value="Genomic_DNA"/>
</dbReference>
<name>A0A8K0NTQ6_9TREE</name>
<dbReference type="InterPro" id="IPR054710">
    <property type="entry name" value="Tri101-like_N"/>
</dbReference>
<evidence type="ECO:0000259" key="2">
    <source>
        <dbReference type="Pfam" id="PF22664"/>
    </source>
</evidence>
<accession>A0A8K0NTQ6</accession>
<dbReference type="PANTHER" id="PTHR31896">
    <property type="entry name" value="FAMILY REGULATORY PROTEIN, PUTATIVE (AFU_ORTHOLOGUE AFUA_3G14730)-RELATED"/>
    <property type="match status" value="1"/>
</dbReference>
<feature type="domain" description="Trichothecene 3-O-acetyltransferase-like N-terminal" evidence="2">
    <location>
        <begin position="1"/>
        <end position="77"/>
    </location>
</feature>
<dbReference type="Gene3D" id="3.30.559.10">
    <property type="entry name" value="Chloramphenicol acetyltransferase-like domain"/>
    <property type="match status" value="2"/>
</dbReference>
<dbReference type="GO" id="GO:0016740">
    <property type="term" value="F:transferase activity"/>
    <property type="evidence" value="ECO:0007669"/>
    <property type="project" value="UniProtKB-KW"/>
</dbReference>
<dbReference type="Proteomes" id="UP000812966">
    <property type="component" value="Unassembled WGS sequence"/>
</dbReference>
<keyword evidence="4" id="KW-1185">Reference proteome</keyword>
<proteinExistence type="predicted"/>
<evidence type="ECO:0000256" key="1">
    <source>
        <dbReference type="ARBA" id="ARBA00022679"/>
    </source>
</evidence>
<dbReference type="Pfam" id="PF22664">
    <property type="entry name" value="TRI-like_N"/>
    <property type="match status" value="1"/>
</dbReference>
<organism evidence="3 4">
    <name type="scientific">Filobasidium floriforme</name>
    <dbReference type="NCBI Taxonomy" id="5210"/>
    <lineage>
        <taxon>Eukaryota</taxon>
        <taxon>Fungi</taxon>
        <taxon>Dikarya</taxon>
        <taxon>Basidiomycota</taxon>
        <taxon>Agaricomycotina</taxon>
        <taxon>Tremellomycetes</taxon>
        <taxon>Filobasidiales</taxon>
        <taxon>Filobasidiaceae</taxon>
        <taxon>Filobasidium</taxon>
    </lineage>
</organism>
<dbReference type="InterPro" id="IPR051283">
    <property type="entry name" value="Sec_Metabolite_Acyltrans"/>
</dbReference>
<keyword evidence="1" id="KW-0808">Transferase</keyword>
<dbReference type="AlphaFoldDB" id="A0A8K0NTQ6"/>
<gene>
    <name evidence="3" type="ORF">FFLO_00284</name>
</gene>
<protein>
    <recommendedName>
        <fullName evidence="2">Trichothecene 3-O-acetyltransferase-like N-terminal domain-containing protein</fullName>
    </recommendedName>
</protein>
<comment type="caution">
    <text evidence="3">The sequence shown here is derived from an EMBL/GenBank/DDBJ whole genome shotgun (WGS) entry which is preliminary data.</text>
</comment>
<dbReference type="PANTHER" id="PTHR31896:SF64">
    <property type="entry name" value="TRICHOTHECENE 3-O-ACETYLTRANSFERASE"/>
    <property type="match status" value="1"/>
</dbReference>
<dbReference type="InterPro" id="IPR023213">
    <property type="entry name" value="CAT-like_dom_sf"/>
</dbReference>